<evidence type="ECO:0000313" key="1">
    <source>
        <dbReference type="EMBL" id="CUR42411.1"/>
    </source>
</evidence>
<dbReference type="Proteomes" id="UP000235484">
    <property type="component" value="Unassembled WGS sequence"/>
</dbReference>
<dbReference type="EMBL" id="LN887683">
    <property type="protein sequence ID" value="CUR42411.1"/>
    <property type="molecule type" value="Genomic_DNA"/>
</dbReference>
<protein>
    <submittedName>
        <fullName evidence="1">Uncharacterized protein</fullName>
    </submittedName>
</protein>
<evidence type="ECO:0000313" key="2">
    <source>
        <dbReference type="Proteomes" id="UP000235484"/>
    </source>
</evidence>
<gene>
    <name evidence="1" type="ORF">LRLP16767_LR202_02092</name>
</gene>
<accession>A0A0U5KPI4</accession>
<proteinExistence type="predicted"/>
<dbReference type="AlphaFoldDB" id="A0A0U5KPI4"/>
<name>A0A0U5KPI4_LIMRT</name>
<organism evidence="1 2">
    <name type="scientific">Limosilactobacillus reuteri</name>
    <name type="common">Lactobacillus reuteri</name>
    <dbReference type="NCBI Taxonomy" id="1598"/>
    <lineage>
        <taxon>Bacteria</taxon>
        <taxon>Bacillati</taxon>
        <taxon>Bacillota</taxon>
        <taxon>Bacilli</taxon>
        <taxon>Lactobacillales</taxon>
        <taxon>Lactobacillaceae</taxon>
        <taxon>Limosilactobacillus</taxon>
    </lineage>
</organism>
<sequence length="181" mass="21211">MKTEKRLFKALMLISAVVLIFCVLCFGWTLIIERSVDKASSWAEAIGSLAAVVVALWGTMWNDIKRKEKRYGELSREIKRLKKMYSELSAAEGYDPKEYLQEHPNLSYADTWSQHWHDYISQLIELKNVLEENGEYIQSLNDFIKYIDDGNTKALNAQLQSPLLHLRMIYEWKEKQLKSME</sequence>
<dbReference type="RefSeq" id="WP_143449313.1">
    <property type="nucleotide sequence ID" value="NZ_CP047416.1"/>
</dbReference>
<reference evidence="2" key="1">
    <citation type="submission" date="2015-10" db="EMBL/GenBank/DDBJ databases">
        <authorList>
            <person name="Crossman L.C."/>
        </authorList>
    </citation>
    <scope>NUCLEOTIDE SEQUENCE [LARGE SCALE GENOMIC DNA]</scope>
    <source>
        <strain evidence="2">20-2</strain>
    </source>
</reference>